<feature type="domain" description="T-box" evidence="6">
    <location>
        <begin position="404"/>
        <end position="604"/>
    </location>
</feature>
<dbReference type="EMBL" id="JAKROA010000001">
    <property type="protein sequence ID" value="KAL5112793.1"/>
    <property type="molecule type" value="Genomic_DNA"/>
</dbReference>
<dbReference type="Gene3D" id="2.60.40.820">
    <property type="entry name" value="Transcription factor, T-box"/>
    <property type="match status" value="1"/>
</dbReference>
<dbReference type="PANTHER" id="PTHR11267">
    <property type="entry name" value="T-BOX PROTEIN-RELATED"/>
    <property type="match status" value="1"/>
</dbReference>
<dbReference type="PRINTS" id="PR00937">
    <property type="entry name" value="TBOX"/>
</dbReference>
<gene>
    <name evidence="7" type="ORF">TcWFU_003168</name>
    <name evidence="8" type="ORF">TcWFU_008710</name>
</gene>
<keyword evidence="1" id="KW-0805">Transcription regulation</keyword>
<keyword evidence="3" id="KW-0804">Transcription</keyword>
<reference evidence="7 9" key="1">
    <citation type="journal article" date="2022" name="Front. Cell. Infect. Microbiol.">
        <title>The Genomes of Two Strains of Taenia crassiceps the Animal Model for the Study of Human Cysticercosis.</title>
        <authorList>
            <person name="Bobes R.J."/>
            <person name="Estrada K."/>
            <person name="Rios-Valencia D.G."/>
            <person name="Calderon-Gallegos A."/>
            <person name="de la Torre P."/>
            <person name="Carrero J.C."/>
            <person name="Sanchez-Flores A."/>
            <person name="Laclette J.P."/>
        </authorList>
    </citation>
    <scope>NUCLEOTIDE SEQUENCE [LARGE SCALE GENOMIC DNA]</scope>
    <source>
        <strain evidence="7">WFUcys</strain>
    </source>
</reference>
<evidence type="ECO:0000259" key="6">
    <source>
        <dbReference type="PROSITE" id="PS50252"/>
    </source>
</evidence>
<dbReference type="Proteomes" id="UP001651158">
    <property type="component" value="Unassembled WGS sequence"/>
</dbReference>
<dbReference type="InterPro" id="IPR001699">
    <property type="entry name" value="TF_T-box"/>
</dbReference>
<comment type="caution">
    <text evidence="5">Lacks conserved residue(s) required for the propagation of feature annotation.</text>
</comment>
<dbReference type="Pfam" id="PF00907">
    <property type="entry name" value="T-box"/>
    <property type="match status" value="1"/>
</dbReference>
<evidence type="ECO:0000256" key="3">
    <source>
        <dbReference type="ARBA" id="ARBA00023163"/>
    </source>
</evidence>
<dbReference type="SUPFAM" id="SSF49417">
    <property type="entry name" value="p53-like transcription factors"/>
    <property type="match status" value="1"/>
</dbReference>
<evidence type="ECO:0000313" key="8">
    <source>
        <dbReference type="EMBL" id="KAL5112793.1"/>
    </source>
</evidence>
<keyword evidence="4 5" id="KW-0539">Nucleus</keyword>
<protein>
    <submittedName>
        <fullName evidence="7">T-box transcription factor TBX6</fullName>
    </submittedName>
</protein>
<evidence type="ECO:0000256" key="4">
    <source>
        <dbReference type="ARBA" id="ARBA00023242"/>
    </source>
</evidence>
<dbReference type="PROSITE" id="PS50252">
    <property type="entry name" value="TBOX_3"/>
    <property type="match status" value="1"/>
</dbReference>
<dbReference type="InterPro" id="IPR046360">
    <property type="entry name" value="T-box_DNA-bd"/>
</dbReference>
<keyword evidence="9" id="KW-1185">Reference proteome</keyword>
<dbReference type="CDD" id="cd00182">
    <property type="entry name" value="T-box"/>
    <property type="match status" value="1"/>
</dbReference>
<dbReference type="PANTHER" id="PTHR11267:SF204">
    <property type="entry name" value="SPADETAIL"/>
    <property type="match status" value="1"/>
</dbReference>
<dbReference type="SMART" id="SM00425">
    <property type="entry name" value="TBOX"/>
    <property type="match status" value="1"/>
</dbReference>
<sequence length="613" mass="68609">MERGGNWPEEHRVIDQEAEALPTTPRLPQIEAFFAHLNDRRIPSPGVSGDSQAFPISRQYTEAPFTSSSYTTTTCQNTAPSLDIASTSQHHPYHRYLPYTASTQQQQWNDAYCMQQCQLPPQQQQISSDNAQQYPFYPSQLQDFQALPSFQSDSHLLPPAASTGFPGSSMPLTYADTSSISSSYTTTLRQDTAPLLDIAPTPLHHLHHRHLPYTASTQHQHICTHDTHSHSNPSTLGCIQDQRAYEQWGVAHYVEQHNLPQQHQQQQPVFHGNSQTSRGHTVTWRPSAAVVQNALQSSASRLASTSRMVVGSEGEQNGSEHEQLRGAGLGGAPAMLEAQQAPPNSSLTANVALRTDLLRIARSVCNAYPTPCSSERQRFSSICVAGVDYATPNSARRPAITLRLCDQARWQAVGNRRMEMVIGRGGKRIYPPLSVNVSGLEAAEMYIFFLDLMPIDQHTYKFSSDGWIRGGTTKAYPPPNETSLIYVPRKVFETGSRWMMSGVDFKRVKITNMANKLKNDDQIFVHSMQIYLPRYHIVRRLTEEEVAMHQQGGRALQNALQVPLEHVGTYVIPEVEFVTVTAYRDRRITEFKIGANPYATGFRNRPNSSKHST</sequence>
<dbReference type="InterPro" id="IPR036960">
    <property type="entry name" value="T-box_sf"/>
</dbReference>
<keyword evidence="2 5" id="KW-0238">DNA-binding</keyword>
<comment type="subcellular location">
    <subcellularLocation>
        <location evidence="5">Nucleus</location>
    </subcellularLocation>
</comment>
<comment type="caution">
    <text evidence="7">The sequence shown here is derived from an EMBL/GenBank/DDBJ whole genome shotgun (WGS) entry which is preliminary data.</text>
</comment>
<organism evidence="7 9">
    <name type="scientific">Taenia crassiceps</name>
    <dbReference type="NCBI Taxonomy" id="6207"/>
    <lineage>
        <taxon>Eukaryota</taxon>
        <taxon>Metazoa</taxon>
        <taxon>Spiralia</taxon>
        <taxon>Lophotrochozoa</taxon>
        <taxon>Platyhelminthes</taxon>
        <taxon>Cestoda</taxon>
        <taxon>Eucestoda</taxon>
        <taxon>Cyclophyllidea</taxon>
        <taxon>Taeniidae</taxon>
        <taxon>Taenia</taxon>
    </lineage>
</organism>
<name>A0ABR4QQB1_9CEST</name>
<dbReference type="InterPro" id="IPR008967">
    <property type="entry name" value="p53-like_TF_DNA-bd_sf"/>
</dbReference>
<reference evidence="7" key="2">
    <citation type="submission" date="2024-12" db="EMBL/GenBank/DDBJ databases">
        <authorList>
            <person name="Estrada K."/>
            <person name="Bobes R.J."/>
            <person name="Sanchez-Flores A."/>
            <person name="Laclette J.P."/>
        </authorList>
    </citation>
    <scope>NUCLEOTIDE SEQUENCE</scope>
    <source>
        <strain evidence="7">WFUcys</strain>
        <tissue evidence="7">Peritoneal cavity of infected mice</tissue>
    </source>
</reference>
<evidence type="ECO:0000256" key="2">
    <source>
        <dbReference type="ARBA" id="ARBA00023125"/>
    </source>
</evidence>
<accession>A0ABR4QQB1</accession>
<evidence type="ECO:0000256" key="1">
    <source>
        <dbReference type="ARBA" id="ARBA00023015"/>
    </source>
</evidence>
<dbReference type="EMBL" id="JAKROA010000001">
    <property type="protein sequence ID" value="KAL5111718.1"/>
    <property type="molecule type" value="Genomic_DNA"/>
</dbReference>
<proteinExistence type="predicted"/>
<evidence type="ECO:0000313" key="9">
    <source>
        <dbReference type="Proteomes" id="UP001651158"/>
    </source>
</evidence>
<evidence type="ECO:0000313" key="7">
    <source>
        <dbReference type="EMBL" id="KAL5111718.1"/>
    </source>
</evidence>
<evidence type="ECO:0000256" key="5">
    <source>
        <dbReference type="PROSITE-ProRule" id="PRU00201"/>
    </source>
</evidence>